<dbReference type="InterPro" id="IPR015797">
    <property type="entry name" value="NUDIX_hydrolase-like_dom_sf"/>
</dbReference>
<dbReference type="InterPro" id="IPR000086">
    <property type="entry name" value="NUDIX_hydrolase_dom"/>
</dbReference>
<dbReference type="InterPro" id="IPR036390">
    <property type="entry name" value="WH_DNA-bd_sf"/>
</dbReference>
<dbReference type="CDD" id="cd18873">
    <property type="entry name" value="NUDIX_NadM_like"/>
    <property type="match status" value="1"/>
</dbReference>
<dbReference type="SUPFAM" id="SSF55811">
    <property type="entry name" value="Nudix"/>
    <property type="match status" value="1"/>
</dbReference>
<protein>
    <submittedName>
        <fullName evidence="2">NUDIX hydrolase</fullName>
    </submittedName>
</protein>
<sequence length="258" mass="30072">MNEHTIINPLLTDGSLFLSNISVDNVIFGYHDKSLKVLLLHPTAIKKWALPGGYIYKDETIENAAIRVAKDRTGLDNLYFKQCKFYSDPNRTKDEEFNTQKLEDMTGYKLGKDHWIFNQHISSCFYTLTDYSKVTPQGDYYASECLWFSINDLPPLMFDHKKMIKDALDILRIHLYHFPVGYELLPEKFTIPEIHSLYETLLNKSLDVRNFTKKLLKVGIVDKLDERKNIGAHRAPFLYKFNKDVYQDALENGMALFI</sequence>
<evidence type="ECO:0000313" key="3">
    <source>
        <dbReference type="Proteomes" id="UP001143543"/>
    </source>
</evidence>
<dbReference type="GO" id="GO:0016787">
    <property type="term" value="F:hydrolase activity"/>
    <property type="evidence" value="ECO:0007669"/>
    <property type="project" value="UniProtKB-KW"/>
</dbReference>
<comment type="caution">
    <text evidence="2">The sequence shown here is derived from an EMBL/GenBank/DDBJ whole genome shotgun (WGS) entry which is preliminary data.</text>
</comment>
<feature type="domain" description="Nudix hydrolase" evidence="1">
    <location>
        <begin position="18"/>
        <end position="171"/>
    </location>
</feature>
<dbReference type="PROSITE" id="PS51462">
    <property type="entry name" value="NUDIX"/>
    <property type="match status" value="1"/>
</dbReference>
<dbReference type="Gene3D" id="3.90.79.10">
    <property type="entry name" value="Nucleoside Triphosphate Pyrophosphohydrolase"/>
    <property type="match status" value="1"/>
</dbReference>
<accession>A0ABQ5MJI8</accession>
<gene>
    <name evidence="2" type="ORF">Y10_19430</name>
</gene>
<dbReference type="InterPro" id="IPR054105">
    <property type="entry name" value="WHD_NrtR"/>
</dbReference>
<dbReference type="EMBL" id="BRVO01000002">
    <property type="protein sequence ID" value="GLB49575.1"/>
    <property type="molecule type" value="Genomic_DNA"/>
</dbReference>
<dbReference type="Pfam" id="PF00293">
    <property type="entry name" value="NUDIX"/>
    <property type="match status" value="1"/>
</dbReference>
<evidence type="ECO:0000313" key="2">
    <source>
        <dbReference type="EMBL" id="GLB49575.1"/>
    </source>
</evidence>
<dbReference type="Gene3D" id="1.10.10.10">
    <property type="entry name" value="Winged helix-like DNA-binding domain superfamily/Winged helix DNA-binding domain"/>
    <property type="match status" value="1"/>
</dbReference>
<dbReference type="RefSeq" id="WP_281765203.1">
    <property type="nucleotide sequence ID" value="NZ_BRVO01000002.1"/>
</dbReference>
<keyword evidence="2" id="KW-0378">Hydrolase</keyword>
<dbReference type="Pfam" id="PF21906">
    <property type="entry name" value="WHD_NrtR"/>
    <property type="match status" value="1"/>
</dbReference>
<dbReference type="InterPro" id="IPR036388">
    <property type="entry name" value="WH-like_DNA-bd_sf"/>
</dbReference>
<evidence type="ECO:0000259" key="1">
    <source>
        <dbReference type="PROSITE" id="PS51462"/>
    </source>
</evidence>
<name>A0ABQ5MJI8_9FLAO</name>
<dbReference type="SUPFAM" id="SSF46785">
    <property type="entry name" value="Winged helix' DNA-binding domain"/>
    <property type="match status" value="1"/>
</dbReference>
<dbReference type="PANTHER" id="PTHR43736">
    <property type="entry name" value="ADP-RIBOSE PYROPHOSPHATASE"/>
    <property type="match status" value="1"/>
</dbReference>
<organism evidence="2 3">
    <name type="scientific">Neptunitalea lumnitzerae</name>
    <dbReference type="NCBI Taxonomy" id="2965509"/>
    <lineage>
        <taxon>Bacteria</taxon>
        <taxon>Pseudomonadati</taxon>
        <taxon>Bacteroidota</taxon>
        <taxon>Flavobacteriia</taxon>
        <taxon>Flavobacteriales</taxon>
        <taxon>Flavobacteriaceae</taxon>
        <taxon>Neptunitalea</taxon>
    </lineage>
</organism>
<keyword evidence="3" id="KW-1185">Reference proteome</keyword>
<proteinExistence type="predicted"/>
<dbReference type="Proteomes" id="UP001143543">
    <property type="component" value="Unassembled WGS sequence"/>
</dbReference>
<reference evidence="2" key="1">
    <citation type="submission" date="2022-07" db="EMBL/GenBank/DDBJ databases">
        <title>Taxonomy of Novel Oxalotrophic and Methylotrophic Bacteria.</title>
        <authorList>
            <person name="Sahin N."/>
            <person name="Tani A."/>
        </authorList>
    </citation>
    <scope>NUCLEOTIDE SEQUENCE</scope>
    <source>
        <strain evidence="2">Y10</strain>
    </source>
</reference>
<dbReference type="PANTHER" id="PTHR43736:SF4">
    <property type="entry name" value="SLR1690 PROTEIN"/>
    <property type="match status" value="1"/>
</dbReference>